<evidence type="ECO:0000256" key="3">
    <source>
        <dbReference type="ARBA" id="ARBA00022801"/>
    </source>
</evidence>
<sequence length="1025" mass="105951">MSKSTPRRRHIRALGLLTASALTVGLAGLVPANAAEGGDGLQPLKTAASKPSFKAGNYIVLLSGKSASEYTGGVNGLAATKPAEGRAFLGNSKAVAAYSSYLAKQQTSVAKQAGAKIQRSYTIASNGFSASLSGEQAANLSTTRGVAAVVPVEQRTPDYKADAENTANFLGMYSKHGAWSKDGGQANAGSGVVVGDIDSGIWPDSDSFAGDPLSAKPSGRWGATMDPLGDTHMDKSDGGQFNGTCETGEEFTLDDCSTKIIGARYYDDSFVAGVPPEHRADTEYLSPRDGGGHGSHTASTAAGNVVKDVSVDGIDFGEVTGMVPGASLAIYKVCWEDDDEDTGGCYTDAILDAIDDAVRDGVDVLNFSISGALATVIDPVEIAFAGAAQAGVFVSASAGNSGPTASTVAHNSPWLTTVAASTWKNFDGTVEFGDGQKFLGAMIDGTGVPEQTPVVDSVDLSAGDDADAQICGPDSLTDDSATGKIVLCLRGTYARTDKSAEVKRVGGVGMIMVNPSENSLDADLHSVPTVHLQSTDADAVYDYVDNTDDPTAALLPGNQTDKPSAPLPQVSGFSSRGPALANDSDLLKPDIAAPGQTVLAAVAPPSNHDRDYDLYSGTSMAAPHITGLGALLLSVHPDWTPQMVQSAMMTTAKPTKNDDGSDSTDAFAQGAGEVSPRGPMFNPGAFVTSTARQWYGLMTDQGYDTGQPAVDPRKVNIPSMADHAVTYSTTFVRKVEFMKKGKWIPSGDVPGFDVSFGRANLMATKSGAKRRVKVTFTVQPDTALNEWAQGSISLKNGRKKITMPVALQPVALKVPASVSGEGTDGSVDVDVTSGTTDDVDLTMNGLAQADSAEGSVDVGGADGYCVPVSADSTVYEVDLDAVDDTADLDLFGIPTDAGCNKAVGTTIEAATGSADESFRIDPSDYDGLGAMFIEVDGYSKGDLGAPMDYRLDVFDVNPDNQFGDVTFDPNPLSVTRGEDTSYTASWTGLDADSHYLGIIGYGDTGLTTDLRVTTPADAASTGSNG</sequence>
<dbReference type="Pfam" id="PF05922">
    <property type="entry name" value="Inhibitor_I9"/>
    <property type="match status" value="1"/>
</dbReference>
<evidence type="ECO:0000313" key="13">
    <source>
        <dbReference type="EMBL" id="MBF4161129.1"/>
    </source>
</evidence>
<feature type="domain" description="Peptidase S8/S53" evidence="9">
    <location>
        <begin position="189"/>
        <end position="672"/>
    </location>
</feature>
<evidence type="ECO:0000259" key="9">
    <source>
        <dbReference type="Pfam" id="PF00082"/>
    </source>
</evidence>
<dbReference type="InterPro" id="IPR036852">
    <property type="entry name" value="Peptidase_S8/S53_dom_sf"/>
</dbReference>
<keyword evidence="14" id="KW-1185">Reference proteome</keyword>
<feature type="domain" description="Subtilisin-like protease fibronectin type-III" evidence="12">
    <location>
        <begin position="715"/>
        <end position="806"/>
    </location>
</feature>
<keyword evidence="4 6" id="KW-0720">Serine protease</keyword>
<dbReference type="Pfam" id="PF02225">
    <property type="entry name" value="PA"/>
    <property type="match status" value="1"/>
</dbReference>
<dbReference type="RefSeq" id="WP_194502389.1">
    <property type="nucleotide sequence ID" value="NZ_JADIVZ010000002.1"/>
</dbReference>
<dbReference type="Proteomes" id="UP000656804">
    <property type="component" value="Unassembled WGS sequence"/>
</dbReference>
<feature type="chain" id="PRO_5037089867" evidence="8">
    <location>
        <begin position="35"/>
        <end position="1025"/>
    </location>
</feature>
<dbReference type="InterPro" id="IPR045051">
    <property type="entry name" value="SBT"/>
</dbReference>
<dbReference type="InterPro" id="IPR037045">
    <property type="entry name" value="S8pro/Inhibitor_I9_sf"/>
</dbReference>
<evidence type="ECO:0000256" key="5">
    <source>
        <dbReference type="PIRSR" id="PIRSR615500-1"/>
    </source>
</evidence>
<feature type="region of interest" description="Disordered" evidence="7">
    <location>
        <begin position="281"/>
        <end position="301"/>
    </location>
</feature>
<dbReference type="AlphaFoldDB" id="A0A930UZ93"/>
<feature type="region of interest" description="Disordered" evidence="7">
    <location>
        <begin position="550"/>
        <end position="578"/>
    </location>
</feature>
<dbReference type="PROSITE" id="PS00138">
    <property type="entry name" value="SUBTILASE_SER"/>
    <property type="match status" value="1"/>
</dbReference>
<gene>
    <name evidence="13" type="ORF">ISG29_05455</name>
</gene>
<evidence type="ECO:0000256" key="2">
    <source>
        <dbReference type="ARBA" id="ARBA00022670"/>
    </source>
</evidence>
<reference evidence="13" key="1">
    <citation type="submission" date="2020-11" db="EMBL/GenBank/DDBJ databases">
        <title>Nocardioides sp. CBS4Y-1, whole genome shotgun sequence.</title>
        <authorList>
            <person name="Tuo L."/>
        </authorList>
    </citation>
    <scope>NUCLEOTIDE SEQUENCE</scope>
    <source>
        <strain evidence="13">CBS4Y-1</strain>
    </source>
</reference>
<feature type="signal peptide" evidence="8">
    <location>
        <begin position="1"/>
        <end position="34"/>
    </location>
</feature>
<feature type="active site" description="Charge relay system" evidence="5 6">
    <location>
        <position position="293"/>
    </location>
</feature>
<dbReference type="CDD" id="cd02120">
    <property type="entry name" value="PA_subtilisin_like"/>
    <property type="match status" value="1"/>
</dbReference>
<dbReference type="EMBL" id="JADIVZ010000002">
    <property type="protein sequence ID" value="MBF4161129.1"/>
    <property type="molecule type" value="Genomic_DNA"/>
</dbReference>
<dbReference type="InterPro" id="IPR003137">
    <property type="entry name" value="PA_domain"/>
</dbReference>
<name>A0A930UZ93_9ACTN</name>
<evidence type="ECO:0000256" key="7">
    <source>
        <dbReference type="SAM" id="MobiDB-lite"/>
    </source>
</evidence>
<evidence type="ECO:0000259" key="12">
    <source>
        <dbReference type="Pfam" id="PF17766"/>
    </source>
</evidence>
<keyword evidence="2 6" id="KW-0645">Protease</keyword>
<feature type="domain" description="Inhibitor I9" evidence="11">
    <location>
        <begin position="90"/>
        <end position="151"/>
    </location>
</feature>
<evidence type="ECO:0000259" key="10">
    <source>
        <dbReference type="Pfam" id="PF02225"/>
    </source>
</evidence>
<dbReference type="Gene3D" id="3.40.50.200">
    <property type="entry name" value="Peptidase S8/S53 domain"/>
    <property type="match status" value="1"/>
</dbReference>
<dbReference type="CDD" id="cd04852">
    <property type="entry name" value="Peptidases_S8_3"/>
    <property type="match status" value="1"/>
</dbReference>
<evidence type="ECO:0000256" key="8">
    <source>
        <dbReference type="SAM" id="SignalP"/>
    </source>
</evidence>
<dbReference type="InterPro" id="IPR023828">
    <property type="entry name" value="Peptidase_S8_Ser-AS"/>
</dbReference>
<feature type="domain" description="PA" evidence="10">
    <location>
        <begin position="469"/>
        <end position="539"/>
    </location>
</feature>
<dbReference type="InterPro" id="IPR034197">
    <property type="entry name" value="Peptidases_S8_3"/>
</dbReference>
<dbReference type="InterPro" id="IPR041469">
    <property type="entry name" value="Subtilisin-like_FN3"/>
</dbReference>
<protein>
    <submittedName>
        <fullName evidence="13">S8 family serine peptidase</fullName>
    </submittedName>
</protein>
<evidence type="ECO:0000256" key="6">
    <source>
        <dbReference type="PROSITE-ProRule" id="PRU01240"/>
    </source>
</evidence>
<proteinExistence type="inferred from homology"/>
<comment type="similarity">
    <text evidence="1 6">Belongs to the peptidase S8 family.</text>
</comment>
<dbReference type="PROSITE" id="PS51892">
    <property type="entry name" value="SUBTILASE"/>
    <property type="match status" value="1"/>
</dbReference>
<dbReference type="Gene3D" id="3.50.30.30">
    <property type="match status" value="1"/>
</dbReference>
<dbReference type="GO" id="GO:0006508">
    <property type="term" value="P:proteolysis"/>
    <property type="evidence" value="ECO:0007669"/>
    <property type="project" value="UniProtKB-KW"/>
</dbReference>
<dbReference type="InterPro" id="IPR000209">
    <property type="entry name" value="Peptidase_S8/S53_dom"/>
</dbReference>
<evidence type="ECO:0000256" key="1">
    <source>
        <dbReference type="ARBA" id="ARBA00011073"/>
    </source>
</evidence>
<feature type="active site" description="Charge relay system" evidence="5 6">
    <location>
        <position position="619"/>
    </location>
</feature>
<dbReference type="InterPro" id="IPR015500">
    <property type="entry name" value="Peptidase_S8_subtilisin-rel"/>
</dbReference>
<accession>A0A930UZ93</accession>
<dbReference type="PRINTS" id="PR00723">
    <property type="entry name" value="SUBTILISIN"/>
</dbReference>
<keyword evidence="3 6" id="KW-0378">Hydrolase</keyword>
<dbReference type="PANTHER" id="PTHR10795">
    <property type="entry name" value="PROPROTEIN CONVERTASE SUBTILISIN/KEXIN"/>
    <property type="match status" value="1"/>
</dbReference>
<keyword evidence="8" id="KW-0732">Signal</keyword>
<comment type="caution">
    <text evidence="13">The sequence shown here is derived from an EMBL/GenBank/DDBJ whole genome shotgun (WGS) entry which is preliminary data.</text>
</comment>
<dbReference type="GO" id="GO:0004252">
    <property type="term" value="F:serine-type endopeptidase activity"/>
    <property type="evidence" value="ECO:0007669"/>
    <property type="project" value="UniProtKB-UniRule"/>
</dbReference>
<dbReference type="Pfam" id="PF17766">
    <property type="entry name" value="fn3_6"/>
    <property type="match status" value="1"/>
</dbReference>
<dbReference type="Pfam" id="PF00082">
    <property type="entry name" value="Peptidase_S8"/>
    <property type="match status" value="1"/>
</dbReference>
<evidence type="ECO:0000259" key="11">
    <source>
        <dbReference type="Pfam" id="PF05922"/>
    </source>
</evidence>
<evidence type="ECO:0000256" key="4">
    <source>
        <dbReference type="ARBA" id="ARBA00022825"/>
    </source>
</evidence>
<dbReference type="PROSITE" id="PS51318">
    <property type="entry name" value="TAT"/>
    <property type="match status" value="1"/>
</dbReference>
<feature type="active site" description="Charge relay system" evidence="5 6">
    <location>
        <position position="198"/>
    </location>
</feature>
<organism evidence="13 14">
    <name type="scientific">Nocardioides acrostichi</name>
    <dbReference type="NCBI Taxonomy" id="2784339"/>
    <lineage>
        <taxon>Bacteria</taxon>
        <taxon>Bacillati</taxon>
        <taxon>Actinomycetota</taxon>
        <taxon>Actinomycetes</taxon>
        <taxon>Propionibacteriales</taxon>
        <taxon>Nocardioidaceae</taxon>
        <taxon>Nocardioides</taxon>
    </lineage>
</organism>
<dbReference type="InterPro" id="IPR010259">
    <property type="entry name" value="S8pro/Inhibitor_I9"/>
</dbReference>
<evidence type="ECO:0000313" key="14">
    <source>
        <dbReference type="Proteomes" id="UP000656804"/>
    </source>
</evidence>
<dbReference type="SUPFAM" id="SSF52743">
    <property type="entry name" value="Subtilisin-like"/>
    <property type="match status" value="1"/>
</dbReference>
<dbReference type="Gene3D" id="3.30.70.80">
    <property type="entry name" value="Peptidase S8 propeptide/proteinase inhibitor I9"/>
    <property type="match status" value="1"/>
</dbReference>
<dbReference type="InterPro" id="IPR006311">
    <property type="entry name" value="TAT_signal"/>
</dbReference>